<organism evidence="1">
    <name type="scientific">Myoviridae sp. ctZgq1</name>
    <dbReference type="NCBI Taxonomy" id="2826666"/>
    <lineage>
        <taxon>Viruses</taxon>
        <taxon>Duplodnaviria</taxon>
        <taxon>Heunggongvirae</taxon>
        <taxon>Uroviricota</taxon>
        <taxon>Caudoviricetes</taxon>
    </lineage>
</organism>
<dbReference type="EMBL" id="BK014762">
    <property type="protein sequence ID" value="DAD74629.1"/>
    <property type="molecule type" value="Genomic_DNA"/>
</dbReference>
<name>A0A8S5LX68_9CAUD</name>
<protein>
    <submittedName>
        <fullName evidence="1">Uncharacterized protein</fullName>
    </submittedName>
</protein>
<evidence type="ECO:0000313" key="1">
    <source>
        <dbReference type="EMBL" id="DAD74629.1"/>
    </source>
</evidence>
<proteinExistence type="predicted"/>
<sequence length="155" mass="18427">MNIVQYFKQGAEFWVAKINTEGRLTDEEVKLASEFCYNAFKWDCDSSGERVVKELQNKGYAKYIPAEERVFLDEIGELLYDDVFKITVNYIRTYAPELYSDSDLTFTVRYTDDKGNTFERKVAKYDKHSPNLQYYRGKFEEIREEARIWLMQQNG</sequence>
<reference evidence="1" key="1">
    <citation type="journal article" date="2021" name="Proc. Natl. Acad. Sci. U.S.A.">
        <title>A Catalog of Tens of Thousands of Viruses from Human Metagenomes Reveals Hidden Associations with Chronic Diseases.</title>
        <authorList>
            <person name="Tisza M.J."/>
            <person name="Buck C.B."/>
        </authorList>
    </citation>
    <scope>NUCLEOTIDE SEQUENCE</scope>
    <source>
        <strain evidence="1">CtZgq1</strain>
    </source>
</reference>
<accession>A0A8S5LX68</accession>